<evidence type="ECO:0000313" key="4">
    <source>
        <dbReference type="Proteomes" id="UP001320876"/>
    </source>
</evidence>
<dbReference type="Pfam" id="PF12951">
    <property type="entry name" value="PATR"/>
    <property type="match status" value="3"/>
</dbReference>
<accession>A0ABT3GJT2</accession>
<comment type="caution">
    <text evidence="3">The sequence shown here is derived from an EMBL/GenBank/DDBJ whole genome shotgun (WGS) entry which is preliminary data.</text>
</comment>
<dbReference type="InterPro" id="IPR030895">
    <property type="entry name" value="T5SS_PEPC_rpt"/>
</dbReference>
<dbReference type="Proteomes" id="UP001320876">
    <property type="component" value="Unassembled WGS sequence"/>
</dbReference>
<evidence type="ECO:0000256" key="2">
    <source>
        <dbReference type="SAM" id="SignalP"/>
    </source>
</evidence>
<dbReference type="RefSeq" id="WP_264487875.1">
    <property type="nucleotide sequence ID" value="NZ_JAPDDT010000005.1"/>
</dbReference>
<evidence type="ECO:0000256" key="1">
    <source>
        <dbReference type="ARBA" id="ARBA00022729"/>
    </source>
</evidence>
<evidence type="ECO:0000313" key="3">
    <source>
        <dbReference type="EMBL" id="MCW1923767.1"/>
    </source>
</evidence>
<dbReference type="InterPro" id="IPR011050">
    <property type="entry name" value="Pectin_lyase_fold/virulence"/>
</dbReference>
<name>A0ABT3GJT2_9BACT</name>
<organism evidence="3 4">
    <name type="scientific">Luteolibacter arcticus</name>
    <dbReference type="NCBI Taxonomy" id="1581411"/>
    <lineage>
        <taxon>Bacteria</taxon>
        <taxon>Pseudomonadati</taxon>
        <taxon>Verrucomicrobiota</taxon>
        <taxon>Verrucomicrobiia</taxon>
        <taxon>Verrucomicrobiales</taxon>
        <taxon>Verrucomicrobiaceae</taxon>
        <taxon>Luteolibacter</taxon>
    </lineage>
</organism>
<dbReference type="EMBL" id="JAPDDT010000005">
    <property type="protein sequence ID" value="MCW1923767.1"/>
    <property type="molecule type" value="Genomic_DNA"/>
</dbReference>
<keyword evidence="4" id="KW-1185">Reference proteome</keyword>
<sequence length="1490" mass="146246">MTNPTSILTTRASLSATASHNARWFASLLAGSAMLGAPALAVGNFWDSDTPPGSTDWNTAGNWSEGRVPANPNGAPTGENYDDAIVNDIDPAYPILTASPAASVRDVKVGVNDLTTGRLDIRAGTLIGAGWAVVGDNGGSGTLNIANTAASGGTFTGFGLGSASFQAGFRLYVGGEGTGAAAGTANVNTSGTIGMSEELVVGNGSGTGGTLNFDNGTINVGGQTWFGQGGGGVGKLRMSGGTLNSNSWMAIGREGGTGTVEMSGGTWNRNGGAEAFIVGSSGVGEMTMTGGTVNVSPVTWIAEGSGANGSKLTLGGSAIFNTPIMSVGPEGTGTLELNGGTLRTGRITGKRASATGGGTEADGGVGTINFNGSQIVATAPNSAFIADVNVLNVAAGGLRIDSNGFDVGVPAVLSGAGGVLKSGAGTLSLGGANDFIGASTVTGGTLNVSTDSTGGGAFTATDATLGAVQAIDAGVLQMSSLTLTNGALAVTAATGVTGNPTAAPIKVNGPLTRTGQIAINLIDDQPAVGQFPVVAYTSKPGTGTFVPGKLPLGVTLTAGTPIVDSGSVISLNIARVNAPYWIGSGGGVWNTTTASWQNLYTGGPTTYMNGDPAVFEDLVTSPVTYDVILNSTVSPGAGGVIFDNDLDDFTLTGTGKISGTTGLIKRGFGGLTIGNLLNDFTGPVTIEEGVVSVGLLGNAGSPSPLGAGNLVLAGGTLNYTGPAVSVTRGFDINAPTNTTPSELVIASNVTMSGPVTATAGKFRLSGAGVLTLSHGGVISLANGPQDAEPASLVIDGKGLTINGVGQTANVIGNTQIGVANGATTALTVAGNAILNLNRFQVGFGVGSTPSVLIQDSARIHKSATGWLSIGNSNDSVATVTVRNSGSLISDGGDFNIGDTGTSNGTLTLENSAAVTSIGPVFIGKNGTRGAVNLSGSSTMSSGLTEVAGGGGSQGSLNVVGTSTYTSNGALLVGPGVDSAGVVTIDGSGSFQGNTYVSVGFNGGGTMTIKGDGSFNNSDDLSVNENGAVPALVTVQDTGSLAMGANLYIGRNGTRVGTLTVSGSATVDQTNAASNFFVGLAGDGTLNISGTAAVTAGSANGVVLGQDASGVGTVNLNGGTLTGKRVFGNSGTSTFNFNGGLLRAGAGANPDFMAGVDNALVNAGGARIDSNGQNIAINQPLLVGTTAGGGLTKSGAGTLRLSGVNTYTGATTVSGGNLGGTTTIAGPLVVQTGAGIEPGAVTGTLTANGGVTFSSGSKFLVNIDDSQTADNGLLATTGNLNVTGVALQVNLAGPGALPSYTIATAGSVTGPFASVPAGVNVTYNANSITITPPTATPFQSWINGFAVNGQTGAAQDPDSDGVTNLEEFALDGNPANGNATGKVRSRIETVGGQQALVITLPVRVGAIFDNTPGPGADATVVADDVVYLIRGSNDLVNYNQGVTEIAPSTSNPNMPGLSDPTKWGYRTFRLTGAIPARGPRGFLDIEIQDAP</sequence>
<dbReference type="InterPro" id="IPR013425">
    <property type="entry name" value="Autotrns_rpt"/>
</dbReference>
<feature type="signal peptide" evidence="2">
    <location>
        <begin position="1"/>
        <end position="41"/>
    </location>
</feature>
<protein>
    <submittedName>
        <fullName evidence="3">Autotransporter-associated beta strand repeat-containing protein</fullName>
    </submittedName>
</protein>
<feature type="chain" id="PRO_5046350068" evidence="2">
    <location>
        <begin position="42"/>
        <end position="1490"/>
    </location>
</feature>
<gene>
    <name evidence="3" type="ORF">OKA05_14465</name>
</gene>
<dbReference type="NCBIfam" id="TIGR04393">
    <property type="entry name" value="rpt_T5SS_PEPC"/>
    <property type="match status" value="1"/>
</dbReference>
<proteinExistence type="predicted"/>
<dbReference type="NCBIfam" id="TIGR02601">
    <property type="entry name" value="autotrns_rpt"/>
    <property type="match status" value="3"/>
</dbReference>
<reference evidence="3 4" key="1">
    <citation type="submission" date="2022-10" db="EMBL/GenBank/DDBJ databases">
        <title>Luteolibacter arcticus strain CCTCC AB 2014275, whole genome shotgun sequencing project.</title>
        <authorList>
            <person name="Zhao G."/>
            <person name="Shen L."/>
        </authorList>
    </citation>
    <scope>NUCLEOTIDE SEQUENCE [LARGE SCALE GENOMIC DNA]</scope>
    <source>
        <strain evidence="3 4">CCTCC AB 2014275</strain>
    </source>
</reference>
<dbReference type="SUPFAM" id="SSF51126">
    <property type="entry name" value="Pectin lyase-like"/>
    <property type="match status" value="1"/>
</dbReference>
<keyword evidence="1 2" id="KW-0732">Signal</keyword>